<evidence type="ECO:0000256" key="2">
    <source>
        <dbReference type="ARBA" id="ARBA00012035"/>
    </source>
</evidence>
<dbReference type="UniPathway" id="UPA00916">
    <property type="reaction ID" value="UER00889"/>
</dbReference>
<gene>
    <name evidence="14" type="ORF">GTA08_BOTSDO01220</name>
</gene>
<feature type="binding site" evidence="12">
    <location>
        <begin position="17"/>
        <end position="19"/>
    </location>
    <ligand>
        <name>substrate</name>
    </ligand>
</feature>
<reference evidence="14" key="1">
    <citation type="submission" date="2020-04" db="EMBL/GenBank/DDBJ databases">
        <title>Genome Assembly and Annotation of Botryosphaeria dothidea sdau 11-99, a Latent Pathogen of Apple Fruit Ring Rot in China.</title>
        <authorList>
            <person name="Yu C."/>
            <person name="Diao Y."/>
            <person name="Lu Q."/>
            <person name="Zhao J."/>
            <person name="Cui S."/>
            <person name="Peng C."/>
            <person name="He B."/>
            <person name="Liu H."/>
        </authorList>
    </citation>
    <scope>NUCLEOTIDE SEQUENCE [LARGE SCALE GENOMIC DNA]</scope>
    <source>
        <strain evidence="14">Sdau11-99</strain>
    </source>
</reference>
<dbReference type="GO" id="GO:0004747">
    <property type="term" value="F:ribokinase activity"/>
    <property type="evidence" value="ECO:0007669"/>
    <property type="project" value="UniProtKB-UniRule"/>
</dbReference>
<dbReference type="PRINTS" id="PR00990">
    <property type="entry name" value="RIBOKINASE"/>
</dbReference>
<evidence type="ECO:0000256" key="7">
    <source>
        <dbReference type="ARBA" id="ARBA00022777"/>
    </source>
</evidence>
<feature type="domain" description="Carbohydrate kinase PfkB" evidence="13">
    <location>
        <begin position="10"/>
        <end position="326"/>
    </location>
</feature>
<sequence length="333" mass="34388">MASPPPPPIIAVLGSLNVDLVTRTPRVPAAGETIIANGFSTGHGGKGANQAVACARLSRRRGRSTSSPPSPPADVEVRMVGAVGDDEFGRDFRAALAADGLDVEGVRVVAGERTGTAVIVVEEASGENRIMVNAGANWRVEARPLVPEGTGVVVMQLEVPMEVVEVNVRDAKSRGIDVVINPAPAVPLSDEVYLGLGHLIVNESEAALLSGRPAEEIYPDADLTAVAADFVRKGVKNVIITLGSAGCFYHTATRHAEGLPGNIVPAKKVKVVDTTAAGDTFAGAYAVAVAKSRAQGAFDIDAAIAFANRAAAQTVQRNGAQSAIPWLDEVPDA</sequence>
<organism evidence="14 15">
    <name type="scientific">Botryosphaeria dothidea</name>
    <dbReference type="NCBI Taxonomy" id="55169"/>
    <lineage>
        <taxon>Eukaryota</taxon>
        <taxon>Fungi</taxon>
        <taxon>Dikarya</taxon>
        <taxon>Ascomycota</taxon>
        <taxon>Pezizomycotina</taxon>
        <taxon>Dothideomycetes</taxon>
        <taxon>Dothideomycetes incertae sedis</taxon>
        <taxon>Botryosphaeriales</taxon>
        <taxon>Botryosphaeriaceae</taxon>
        <taxon>Botryosphaeria</taxon>
    </lineage>
</organism>
<feature type="binding site" evidence="12">
    <location>
        <position position="279"/>
    </location>
    <ligand>
        <name>substrate</name>
    </ligand>
</feature>
<dbReference type="CDD" id="cd01174">
    <property type="entry name" value="ribokinase"/>
    <property type="match status" value="1"/>
</dbReference>
<comment type="pathway">
    <text evidence="12">Carbohydrate metabolism; D-ribose degradation; D-ribose 5-phosphate from beta-D-ribopyranose: step 2/2.</text>
</comment>
<comment type="catalytic activity">
    <reaction evidence="12">
        <text>D-ribose + ATP = D-ribose 5-phosphate + ADP + H(+)</text>
        <dbReference type="Rhea" id="RHEA:13697"/>
        <dbReference type="ChEBI" id="CHEBI:15378"/>
        <dbReference type="ChEBI" id="CHEBI:30616"/>
        <dbReference type="ChEBI" id="CHEBI:47013"/>
        <dbReference type="ChEBI" id="CHEBI:78346"/>
        <dbReference type="ChEBI" id="CHEBI:456216"/>
        <dbReference type="EC" id="2.7.1.15"/>
    </reaction>
</comment>
<dbReference type="EMBL" id="WWBZ02000001">
    <property type="protein sequence ID" value="KAF4313180.1"/>
    <property type="molecule type" value="Genomic_DNA"/>
</dbReference>
<keyword evidence="8 12" id="KW-0067">ATP-binding</keyword>
<feature type="binding site" evidence="12">
    <location>
        <begin position="241"/>
        <end position="246"/>
    </location>
    <ligand>
        <name>ATP</name>
        <dbReference type="ChEBI" id="CHEBI:30616"/>
    </ligand>
</feature>
<comment type="similarity">
    <text evidence="12">Belongs to the carbohydrate kinase PfkB family. Ribokinase subfamily.</text>
</comment>
<dbReference type="InterPro" id="IPR002173">
    <property type="entry name" value="Carboh/pur_kinase_PfkB_CS"/>
</dbReference>
<comment type="activity regulation">
    <text evidence="12">Activated by a monovalent cation that binds near, but not in, the active site. The most likely occupant of the site in vivo is potassium. Ion binding induces a conformational change that may alter substrate affinity.</text>
</comment>
<dbReference type="PANTHER" id="PTHR10584:SF166">
    <property type="entry name" value="RIBOKINASE"/>
    <property type="match status" value="1"/>
</dbReference>
<evidence type="ECO:0000256" key="1">
    <source>
        <dbReference type="ARBA" id="ARBA00005380"/>
    </source>
</evidence>
<evidence type="ECO:0000313" key="15">
    <source>
        <dbReference type="Proteomes" id="UP000572817"/>
    </source>
</evidence>
<evidence type="ECO:0000256" key="5">
    <source>
        <dbReference type="ARBA" id="ARBA00022723"/>
    </source>
</evidence>
<keyword evidence="7 12" id="KW-0418">Kinase</keyword>
<dbReference type="PANTHER" id="PTHR10584">
    <property type="entry name" value="SUGAR KINASE"/>
    <property type="match status" value="1"/>
</dbReference>
<evidence type="ECO:0000256" key="3">
    <source>
        <dbReference type="ARBA" id="ARBA00016943"/>
    </source>
</evidence>
<evidence type="ECO:0000256" key="11">
    <source>
        <dbReference type="ARBA" id="ARBA00023277"/>
    </source>
</evidence>
<dbReference type="Proteomes" id="UP000572817">
    <property type="component" value="Unassembled WGS sequence"/>
</dbReference>
<dbReference type="InterPro" id="IPR011611">
    <property type="entry name" value="PfkB_dom"/>
</dbReference>
<comment type="cofactor">
    <cofactor evidence="12">
        <name>Mg(2+)</name>
        <dbReference type="ChEBI" id="CHEBI:18420"/>
    </cofactor>
    <text evidence="12">Requires a divalent cation, most likely magnesium in vivo, as an electrophilic catalyst to aid phosphoryl group transfer. It is the chelate of the metal and the nucleotide that is the actual substrate.</text>
</comment>
<feature type="active site" description="Proton acceptor" evidence="12">
    <location>
        <position position="279"/>
    </location>
</feature>
<dbReference type="EC" id="2.7.1.15" evidence="2 12"/>
<evidence type="ECO:0000256" key="12">
    <source>
        <dbReference type="HAMAP-Rule" id="MF_03215"/>
    </source>
</evidence>
<feature type="binding site" evidence="12">
    <location>
        <begin position="278"/>
        <end position="279"/>
    </location>
    <ligand>
        <name>ATP</name>
        <dbReference type="ChEBI" id="CHEBI:30616"/>
    </ligand>
</feature>
<keyword evidence="12" id="KW-0539">Nucleus</keyword>
<comment type="subcellular location">
    <subcellularLocation>
        <location evidence="12">Cytoplasm</location>
    </subcellularLocation>
    <subcellularLocation>
        <location evidence="12">Nucleus</location>
    </subcellularLocation>
</comment>
<comment type="caution">
    <text evidence="12">Lacks conserved residue(s) required for the propagation of feature annotation.</text>
</comment>
<feature type="binding site" evidence="12">
    <location>
        <position position="308"/>
    </location>
    <ligand>
        <name>ATP</name>
        <dbReference type="ChEBI" id="CHEBI:30616"/>
    </ligand>
</feature>
<feature type="binding site" evidence="12">
    <location>
        <position position="158"/>
    </location>
    <ligand>
        <name>substrate</name>
    </ligand>
</feature>
<dbReference type="Gene3D" id="3.40.1190.20">
    <property type="match status" value="1"/>
</dbReference>
<dbReference type="GO" id="GO:0005634">
    <property type="term" value="C:nucleus"/>
    <property type="evidence" value="ECO:0007669"/>
    <property type="project" value="UniProtKB-SubCell"/>
</dbReference>
<keyword evidence="6 12" id="KW-0547">Nucleotide-binding</keyword>
<evidence type="ECO:0000259" key="13">
    <source>
        <dbReference type="Pfam" id="PF00294"/>
    </source>
</evidence>
<protein>
    <recommendedName>
        <fullName evidence="3 12">Ribokinase</fullName>
        <shortName evidence="12">RK</shortName>
        <ecNumber evidence="2 12">2.7.1.15</ecNumber>
    </recommendedName>
</protein>
<keyword evidence="15" id="KW-1185">Reference proteome</keyword>
<dbReference type="InterPro" id="IPR029056">
    <property type="entry name" value="Ribokinase-like"/>
</dbReference>
<keyword evidence="10 12" id="KW-0630">Potassium</keyword>
<feature type="binding site" evidence="12">
    <location>
        <position position="202"/>
    </location>
    <ligand>
        <name>ATP</name>
        <dbReference type="ChEBI" id="CHEBI:30616"/>
    </ligand>
</feature>
<feature type="binding site" evidence="12">
    <location>
        <position position="319"/>
    </location>
    <ligand>
        <name>K(+)</name>
        <dbReference type="ChEBI" id="CHEBI:29103"/>
    </ligand>
</feature>
<evidence type="ECO:0000256" key="9">
    <source>
        <dbReference type="ARBA" id="ARBA00022842"/>
    </source>
</evidence>
<dbReference type="InterPro" id="IPR011877">
    <property type="entry name" value="Ribokinase"/>
</dbReference>
<feature type="binding site" evidence="12">
    <location>
        <position position="314"/>
    </location>
    <ligand>
        <name>K(+)</name>
        <dbReference type="ChEBI" id="CHEBI:29103"/>
    </ligand>
</feature>
<evidence type="ECO:0000256" key="10">
    <source>
        <dbReference type="ARBA" id="ARBA00022958"/>
    </source>
</evidence>
<dbReference type="GO" id="GO:0019303">
    <property type="term" value="P:D-ribose catabolic process"/>
    <property type="evidence" value="ECO:0007669"/>
    <property type="project" value="UniProtKB-UniRule"/>
</dbReference>
<dbReference type="GO" id="GO:0005524">
    <property type="term" value="F:ATP binding"/>
    <property type="evidence" value="ECO:0007669"/>
    <property type="project" value="UniProtKB-UniRule"/>
</dbReference>
<comment type="caution">
    <text evidence="14">The sequence shown here is derived from an EMBL/GenBank/DDBJ whole genome shotgun (WGS) entry which is preliminary data.</text>
</comment>
<dbReference type="SUPFAM" id="SSF53613">
    <property type="entry name" value="Ribokinase-like"/>
    <property type="match status" value="1"/>
</dbReference>
<comment type="subunit">
    <text evidence="12">Homodimer.</text>
</comment>
<dbReference type="HAMAP" id="MF_01987">
    <property type="entry name" value="Ribokinase"/>
    <property type="match status" value="1"/>
</dbReference>
<evidence type="ECO:0000256" key="8">
    <source>
        <dbReference type="ARBA" id="ARBA00022840"/>
    </source>
</evidence>
<feature type="binding site" evidence="12">
    <location>
        <position position="275"/>
    </location>
    <ligand>
        <name>K(+)</name>
        <dbReference type="ChEBI" id="CHEBI:29103"/>
    </ligand>
</feature>
<name>A0A8H4N8L7_9PEZI</name>
<keyword evidence="5 12" id="KW-0479">Metal-binding</keyword>
<dbReference type="InterPro" id="IPR002139">
    <property type="entry name" value="Ribo/fructo_kinase"/>
</dbReference>
<dbReference type="GO" id="GO:0005737">
    <property type="term" value="C:cytoplasm"/>
    <property type="evidence" value="ECO:0007669"/>
    <property type="project" value="UniProtKB-SubCell"/>
</dbReference>
<comment type="function">
    <text evidence="12">Catalyzes the phosphorylation of ribose at O-5 in a reaction requiring ATP and magnesium. The resulting D-ribose-5-phosphate can then be used either for sythesis of nucleotides, histidine, and tryptophan, or as a component of the pentose phosphate pathway.</text>
</comment>
<proteinExistence type="inferred from homology"/>
<evidence type="ECO:0000256" key="4">
    <source>
        <dbReference type="ARBA" id="ARBA00022679"/>
    </source>
</evidence>
<evidence type="ECO:0000313" key="14">
    <source>
        <dbReference type="EMBL" id="KAF4313180.1"/>
    </source>
</evidence>
<keyword evidence="12" id="KW-0963">Cytoplasm</keyword>
<comment type="similarity">
    <text evidence="1">Belongs to the carbohydrate kinase pfkB family.</text>
</comment>
<dbReference type="Pfam" id="PF00294">
    <property type="entry name" value="PfkB"/>
    <property type="match status" value="1"/>
</dbReference>
<keyword evidence="11 12" id="KW-0119">Carbohydrate metabolism</keyword>
<dbReference type="GO" id="GO:0046872">
    <property type="term" value="F:metal ion binding"/>
    <property type="evidence" value="ECO:0007669"/>
    <property type="project" value="UniProtKB-KW"/>
</dbReference>
<accession>A0A8H4N8L7</accession>
<feature type="binding site" evidence="12">
    <location>
        <position position="273"/>
    </location>
    <ligand>
        <name>K(+)</name>
        <dbReference type="ChEBI" id="CHEBI:29103"/>
    </ligand>
</feature>
<dbReference type="OrthoDB" id="415590at2759"/>
<keyword evidence="4 12" id="KW-0808">Transferase</keyword>
<evidence type="ECO:0000256" key="6">
    <source>
        <dbReference type="ARBA" id="ARBA00022741"/>
    </source>
</evidence>
<feature type="binding site" evidence="12">
    <location>
        <position position="317"/>
    </location>
    <ligand>
        <name>K(+)</name>
        <dbReference type="ChEBI" id="CHEBI:29103"/>
    </ligand>
</feature>
<dbReference type="AlphaFoldDB" id="A0A8H4N8L7"/>
<feature type="binding site" evidence="12">
    <location>
        <begin position="45"/>
        <end position="49"/>
    </location>
    <ligand>
        <name>substrate</name>
    </ligand>
</feature>
<keyword evidence="9 12" id="KW-0460">Magnesium</keyword>
<dbReference type="PROSITE" id="PS00584">
    <property type="entry name" value="PFKB_KINASES_2"/>
    <property type="match status" value="1"/>
</dbReference>